<proteinExistence type="predicted"/>
<comment type="caution">
    <text evidence="3">The sequence shown here is derived from an EMBL/GenBank/DDBJ whole genome shotgun (WGS) entry which is preliminary data.</text>
</comment>
<evidence type="ECO:0000259" key="1">
    <source>
        <dbReference type="Pfam" id="PF00534"/>
    </source>
</evidence>
<reference evidence="3 4" key="1">
    <citation type="journal article" date="2016" name="Nat. Commun.">
        <title>Thousands of microbial genomes shed light on interconnected biogeochemical processes in an aquifer system.</title>
        <authorList>
            <person name="Anantharaman K."/>
            <person name="Brown C.T."/>
            <person name="Hug L.A."/>
            <person name="Sharon I."/>
            <person name="Castelle C.J."/>
            <person name="Probst A.J."/>
            <person name="Thomas B.C."/>
            <person name="Singh A."/>
            <person name="Wilkins M.J."/>
            <person name="Karaoz U."/>
            <person name="Brodie E.L."/>
            <person name="Williams K.H."/>
            <person name="Hubbard S.S."/>
            <person name="Banfield J.F."/>
        </authorList>
    </citation>
    <scope>NUCLEOTIDE SEQUENCE [LARGE SCALE GENOMIC DNA]</scope>
</reference>
<dbReference type="InterPro" id="IPR028098">
    <property type="entry name" value="Glyco_trans_4-like_N"/>
</dbReference>
<feature type="domain" description="Glycosyl transferase family 1" evidence="1">
    <location>
        <begin position="205"/>
        <end position="362"/>
    </location>
</feature>
<dbReference type="STRING" id="1817824.A2751_03285"/>
<dbReference type="Pfam" id="PF00534">
    <property type="entry name" value="Glycos_transf_1"/>
    <property type="match status" value="1"/>
</dbReference>
<accession>A0A1F5NKD1</accession>
<dbReference type="PANTHER" id="PTHR12526:SF630">
    <property type="entry name" value="GLYCOSYLTRANSFERASE"/>
    <property type="match status" value="1"/>
</dbReference>
<organism evidence="3 4">
    <name type="scientific">Candidatus Doudnabacteria bacterium RIFCSPHIGHO2_01_FULL_46_14</name>
    <dbReference type="NCBI Taxonomy" id="1817824"/>
    <lineage>
        <taxon>Bacteria</taxon>
        <taxon>Candidatus Doudnaibacteriota</taxon>
    </lineage>
</organism>
<evidence type="ECO:0008006" key="5">
    <source>
        <dbReference type="Google" id="ProtNLM"/>
    </source>
</evidence>
<evidence type="ECO:0000313" key="3">
    <source>
        <dbReference type="EMBL" id="OGE78157.1"/>
    </source>
</evidence>
<sequence>MKILILTDEFATGGGAGQVAFLQAMEMAKGNEVTVLTAHGPENSPAGLRVIKKNLDYHPMFRTVLGIYHPRAIKVLEKFLQNNCFDVCYMHNINVNWSYRSLKILKDAGVKTILTIHDVTAVTPYVKLCNYNNYKYSWLRELRDAKWFYNPFRRPLVRKYISLAFEVRAVSRALADFLTTNGIRVDKVERNRLPQSQSAPSALYEDTIFFGGRLSTSKGALLAVEYLAKIREKYKLNPTLLVAGKPGIVTKKMTELAEKSGVSRQIKFLGWLSQTDYNTRLSTAGMVIVPSICFDSLPTMILEAMRAGRPVIATNLGGSRELVEEGITGFIADPKDIESFSGKIAAVLQDKNSARNLGRKAYGKFINEFAY</sequence>
<feature type="domain" description="Glycosyltransferase subfamily 4-like N-terminal" evidence="2">
    <location>
        <begin position="23"/>
        <end position="189"/>
    </location>
</feature>
<dbReference type="AlphaFoldDB" id="A0A1F5NKD1"/>
<gene>
    <name evidence="3" type="ORF">A2751_03285</name>
</gene>
<dbReference type="Proteomes" id="UP000176864">
    <property type="component" value="Unassembled WGS sequence"/>
</dbReference>
<dbReference type="InterPro" id="IPR001296">
    <property type="entry name" value="Glyco_trans_1"/>
</dbReference>
<name>A0A1F5NKD1_9BACT</name>
<dbReference type="PANTHER" id="PTHR12526">
    <property type="entry name" value="GLYCOSYLTRANSFERASE"/>
    <property type="match status" value="1"/>
</dbReference>
<evidence type="ECO:0000259" key="2">
    <source>
        <dbReference type="Pfam" id="PF13579"/>
    </source>
</evidence>
<evidence type="ECO:0000313" key="4">
    <source>
        <dbReference type="Proteomes" id="UP000176864"/>
    </source>
</evidence>
<dbReference type="Gene3D" id="3.40.50.2000">
    <property type="entry name" value="Glycogen Phosphorylase B"/>
    <property type="match status" value="2"/>
</dbReference>
<dbReference type="GO" id="GO:0016757">
    <property type="term" value="F:glycosyltransferase activity"/>
    <property type="evidence" value="ECO:0007669"/>
    <property type="project" value="InterPro"/>
</dbReference>
<protein>
    <recommendedName>
        <fullName evidence="5">Glycosyltransferase subfamily 4-like N-terminal domain-containing protein</fullName>
    </recommendedName>
</protein>
<dbReference type="EMBL" id="MFEK01000014">
    <property type="protein sequence ID" value="OGE78157.1"/>
    <property type="molecule type" value="Genomic_DNA"/>
</dbReference>
<dbReference type="Pfam" id="PF13579">
    <property type="entry name" value="Glyco_trans_4_4"/>
    <property type="match status" value="1"/>
</dbReference>
<dbReference type="SUPFAM" id="SSF53756">
    <property type="entry name" value="UDP-Glycosyltransferase/glycogen phosphorylase"/>
    <property type="match status" value="1"/>
</dbReference>
<dbReference type="CDD" id="cd03801">
    <property type="entry name" value="GT4_PimA-like"/>
    <property type="match status" value="1"/>
</dbReference>